<dbReference type="Proteomes" id="UP001428290">
    <property type="component" value="Unassembled WGS sequence"/>
</dbReference>
<gene>
    <name evidence="1" type="ORF">Hgul01_02088</name>
</gene>
<sequence length="317" mass="36202">MLIDPTQYRLHDGLLEAITYNSADQTLILAIELNLALAVTFDPTKSTDDFRQTRLIFQGVSAIEPALPQFADGRTDPDSIYGNIYEFRWHQSVPPSVTLTATISDDLHGTEDFIETTIQYQTVEWQIDDPAPLVSAKLFQPTEINQQAWQQFEQTLDAKRQAGHEVNLDLQVINLPNADQRPIILAARYQVDGLPFYHAFHYHNGAVYDLSDASTDQLLAVVRSTIEQHLTQPWINARVVAEITEADHGLLYGRFSSANQLRHEQGFEVDYQLFFVLRELRQRYTSVWNMLEVVVIPQQPLHLTMTFADGRVEQATF</sequence>
<organism evidence="1 2">
    <name type="scientific">Herpetosiphon gulosus</name>
    <dbReference type="NCBI Taxonomy" id="1973496"/>
    <lineage>
        <taxon>Bacteria</taxon>
        <taxon>Bacillati</taxon>
        <taxon>Chloroflexota</taxon>
        <taxon>Chloroflexia</taxon>
        <taxon>Herpetosiphonales</taxon>
        <taxon>Herpetosiphonaceae</taxon>
        <taxon>Herpetosiphon</taxon>
    </lineage>
</organism>
<reference evidence="1 2" key="1">
    <citation type="submission" date="2024-02" db="EMBL/GenBank/DDBJ databases">
        <title>Herpetosiphon gulosus NBRC 112829.</title>
        <authorList>
            <person name="Ichikawa N."/>
            <person name="Katano-Makiyama Y."/>
            <person name="Hidaka K."/>
        </authorList>
    </citation>
    <scope>NUCLEOTIDE SEQUENCE [LARGE SCALE GENOMIC DNA]</scope>
    <source>
        <strain evidence="1 2">NBRC 112829</strain>
    </source>
</reference>
<evidence type="ECO:0000313" key="1">
    <source>
        <dbReference type="EMBL" id="GAA5528290.1"/>
    </source>
</evidence>
<proteinExistence type="predicted"/>
<dbReference type="RefSeq" id="WP_345721904.1">
    <property type="nucleotide sequence ID" value="NZ_BAABRU010000006.1"/>
</dbReference>
<protein>
    <submittedName>
        <fullName evidence="1">Uncharacterized protein</fullName>
    </submittedName>
</protein>
<dbReference type="EMBL" id="BAABRU010000006">
    <property type="protein sequence ID" value="GAA5528290.1"/>
    <property type="molecule type" value="Genomic_DNA"/>
</dbReference>
<name>A0ABP9WYM1_9CHLR</name>
<evidence type="ECO:0000313" key="2">
    <source>
        <dbReference type="Proteomes" id="UP001428290"/>
    </source>
</evidence>
<keyword evidence="2" id="KW-1185">Reference proteome</keyword>
<comment type="caution">
    <text evidence="1">The sequence shown here is derived from an EMBL/GenBank/DDBJ whole genome shotgun (WGS) entry which is preliminary data.</text>
</comment>
<accession>A0ABP9WYM1</accession>